<feature type="compositionally biased region" description="Low complexity" evidence="1">
    <location>
        <begin position="49"/>
        <end position="63"/>
    </location>
</feature>
<dbReference type="Pfam" id="PF00616">
    <property type="entry name" value="RasGAP"/>
    <property type="match status" value="1"/>
</dbReference>
<reference evidence="3" key="1">
    <citation type="submission" date="2022-08" db="EMBL/GenBank/DDBJ databases">
        <title>Novel sulfate-reducing endosymbionts in the free-living metamonad Anaeramoeba.</title>
        <authorList>
            <person name="Jerlstrom-Hultqvist J."/>
            <person name="Cepicka I."/>
            <person name="Gallot-Lavallee L."/>
            <person name="Salas-Leiva D."/>
            <person name="Curtis B.A."/>
            <person name="Zahonova K."/>
            <person name="Pipaliya S."/>
            <person name="Dacks J."/>
            <person name="Roger A.J."/>
        </authorList>
    </citation>
    <scope>NUCLEOTIDE SEQUENCE</scope>
    <source>
        <strain evidence="3">Schooner1</strain>
    </source>
</reference>
<feature type="region of interest" description="Disordered" evidence="1">
    <location>
        <begin position="614"/>
        <end position="685"/>
    </location>
</feature>
<sequence length="685" mass="80049">MSRLRRLTKRKKNKKPNDQQTPKEQTHKKKTHQPEQQQNKSRQIRHKSQQIGKTQSKQITITKTQKKVFRRPDTGGTELLKLQELLQTERLAFEAEQDALSIIRKQMEDLNKQLQIGIVELMGMNKLMVSLNTIKLDYLLRSEDEINKWKVNLDNRISSTLSTSLKIKYRGMLSELRKNSDFLIKAISATFTLLSPNEMDVLTHSAIFALFGNICNQLEEKKFIDFLIQALEIEFKSYSEPQTLLSQNQALARILSNYTKTTQINRYAVASLREPILSIIQDSSLNLSEKDENKIENISKRLIHFCGDFVESLNNKVPLLPYGIRYFTKKLRKLCNKYNKIEDHNLIIGDFIFLRFLNPMIITPERYNIITDIPILKKDRKKLTEIAKILLSLSRGTSLLRTSNKIHGEKVLASRININSFFENFTNINENNLTKVKHSGNQIMINRIPRSKSIIISYNDILVLHKIVDIYIHQILEKDLDVNQKILSSNVVKYITKLGKPAELVSDNKNTYFSFLIDFILPPPPLNKPFPNDSVKKKRKKIKKKKNKNRKSKTIEKSKSQNFSIDQEHSSKKIPKKGKNKNNNNNNNNENDHLQLNKNLEVSSNILIINKKERGKGKVKEDEKNIEKEKEKEKEKEREREREKESENGKEKEKGKKKEKEKENKNKKQNEKDKGKKKEKEKKKK</sequence>
<evidence type="ECO:0000313" key="3">
    <source>
        <dbReference type="EMBL" id="KAJ6236891.1"/>
    </source>
</evidence>
<dbReference type="Proteomes" id="UP001150062">
    <property type="component" value="Unassembled WGS sequence"/>
</dbReference>
<feature type="domain" description="Ras-GAP" evidence="2">
    <location>
        <begin position="226"/>
        <end position="395"/>
    </location>
</feature>
<feature type="compositionally biased region" description="Basic and acidic residues" evidence="1">
    <location>
        <begin position="614"/>
        <end position="678"/>
    </location>
</feature>
<organism evidence="3 4">
    <name type="scientific">Anaeramoeba flamelloides</name>
    <dbReference type="NCBI Taxonomy" id="1746091"/>
    <lineage>
        <taxon>Eukaryota</taxon>
        <taxon>Metamonada</taxon>
        <taxon>Anaeramoebidae</taxon>
        <taxon>Anaeramoeba</taxon>
    </lineage>
</organism>
<dbReference type="SUPFAM" id="SSF48350">
    <property type="entry name" value="GTPase activation domain, GAP"/>
    <property type="match status" value="1"/>
</dbReference>
<dbReference type="SMART" id="SM00323">
    <property type="entry name" value="RasGAP"/>
    <property type="match status" value="1"/>
</dbReference>
<dbReference type="Gene3D" id="1.10.506.10">
    <property type="entry name" value="GTPase Activation - p120gap, domain 1"/>
    <property type="match status" value="1"/>
</dbReference>
<comment type="caution">
    <text evidence="3">The sequence shown here is derived from an EMBL/GenBank/DDBJ whole genome shotgun (WGS) entry which is preliminary data.</text>
</comment>
<evidence type="ECO:0000256" key="1">
    <source>
        <dbReference type="SAM" id="MobiDB-lite"/>
    </source>
</evidence>
<dbReference type="PANTHER" id="PTHR14149">
    <property type="entry name" value="RAS GTPASE-ACTIVATING PROTEIN WITH IQ MOTIF"/>
    <property type="match status" value="1"/>
</dbReference>
<dbReference type="EMBL" id="JAOAOG010000242">
    <property type="protein sequence ID" value="KAJ6236891.1"/>
    <property type="molecule type" value="Genomic_DNA"/>
</dbReference>
<accession>A0ABQ8XW99</accession>
<feature type="compositionally biased region" description="Basic residues" evidence="1">
    <location>
        <begin position="1"/>
        <end position="14"/>
    </location>
</feature>
<feature type="region of interest" description="Disordered" evidence="1">
    <location>
        <begin position="528"/>
        <end position="593"/>
    </location>
</feature>
<evidence type="ECO:0000313" key="4">
    <source>
        <dbReference type="Proteomes" id="UP001150062"/>
    </source>
</evidence>
<dbReference type="InterPro" id="IPR001936">
    <property type="entry name" value="RasGAP_dom"/>
</dbReference>
<dbReference type="PANTHER" id="PTHR14149:SF14">
    <property type="entry name" value="CALPONIN-HOMOLOGY (CH) DOMAIN-CONTAINING PROTEIN"/>
    <property type="match status" value="1"/>
</dbReference>
<feature type="compositionally biased region" description="Basic residues" evidence="1">
    <location>
        <begin position="536"/>
        <end position="552"/>
    </location>
</feature>
<name>A0ABQ8XW99_9EUKA</name>
<dbReference type="PROSITE" id="PS50018">
    <property type="entry name" value="RAS_GTPASE_ACTIV_2"/>
    <property type="match status" value="1"/>
</dbReference>
<evidence type="ECO:0000259" key="2">
    <source>
        <dbReference type="PROSITE" id="PS50018"/>
    </source>
</evidence>
<proteinExistence type="predicted"/>
<dbReference type="InterPro" id="IPR008936">
    <property type="entry name" value="Rho_GTPase_activation_prot"/>
</dbReference>
<protein>
    <submittedName>
        <fullName evidence="3">Gtpase-activating protein</fullName>
    </submittedName>
</protein>
<keyword evidence="4" id="KW-1185">Reference proteome</keyword>
<gene>
    <name evidence="3" type="ORF">M0813_27636</name>
</gene>
<feature type="region of interest" description="Disordered" evidence="1">
    <location>
        <begin position="1"/>
        <end position="72"/>
    </location>
</feature>